<sequence>MDSTKDFTTEIRYVHKDPLFEREKPYSADFDPGDGKPQTNHVSSPTAMLIRHISPHESFDLNVHGFCVLKSSSTVSPEDILMRPREVEDICFKEAEALLQAHFPEYERIDAMSLTVSIPILAVSEYFLTFAIRRLLRSAREMFDFLLYKVAQLTS</sequence>
<reference evidence="1 2" key="1">
    <citation type="submission" date="2014-02" db="EMBL/GenBank/DDBJ databases">
        <title>The genome sequence of Colletotrichum simmondsii CBS122122.</title>
        <authorList>
            <person name="Baroncelli R."/>
            <person name="Thon M.R."/>
        </authorList>
    </citation>
    <scope>NUCLEOTIDE SEQUENCE [LARGE SCALE GENOMIC DNA]</scope>
    <source>
        <strain evidence="1 2">CBS122122</strain>
    </source>
</reference>
<dbReference type="AlphaFoldDB" id="A0A135T1D8"/>
<evidence type="ECO:0000313" key="2">
    <source>
        <dbReference type="Proteomes" id="UP000070328"/>
    </source>
</evidence>
<name>A0A135T1D8_9PEZI</name>
<proteinExistence type="predicted"/>
<organism evidence="1 2">
    <name type="scientific">Colletotrichum simmondsii</name>
    <dbReference type="NCBI Taxonomy" id="703756"/>
    <lineage>
        <taxon>Eukaryota</taxon>
        <taxon>Fungi</taxon>
        <taxon>Dikarya</taxon>
        <taxon>Ascomycota</taxon>
        <taxon>Pezizomycotina</taxon>
        <taxon>Sordariomycetes</taxon>
        <taxon>Hypocreomycetidae</taxon>
        <taxon>Glomerellales</taxon>
        <taxon>Glomerellaceae</taxon>
        <taxon>Colletotrichum</taxon>
        <taxon>Colletotrichum acutatum species complex</taxon>
    </lineage>
</organism>
<gene>
    <name evidence="1" type="ORF">CSIM01_02788</name>
</gene>
<dbReference type="Proteomes" id="UP000070328">
    <property type="component" value="Unassembled WGS sequence"/>
</dbReference>
<comment type="caution">
    <text evidence="1">The sequence shown here is derived from an EMBL/GenBank/DDBJ whole genome shotgun (WGS) entry which is preliminary data.</text>
</comment>
<accession>A0A135T1D8</accession>
<dbReference type="EMBL" id="JFBX01000320">
    <property type="protein sequence ID" value="KXH41952.1"/>
    <property type="molecule type" value="Genomic_DNA"/>
</dbReference>
<evidence type="ECO:0000313" key="1">
    <source>
        <dbReference type="EMBL" id="KXH41952.1"/>
    </source>
</evidence>
<keyword evidence="2" id="KW-1185">Reference proteome</keyword>
<protein>
    <submittedName>
        <fullName evidence="1">Uncharacterized protein</fullName>
    </submittedName>
</protein>